<dbReference type="GO" id="GO:0045944">
    <property type="term" value="P:positive regulation of transcription by RNA polymerase II"/>
    <property type="evidence" value="ECO:0007669"/>
    <property type="project" value="TreeGrafter"/>
</dbReference>
<keyword evidence="2" id="KW-0539">Nucleus</keyword>
<proteinExistence type="predicted"/>
<sequence length="487" mass="54797">MASPIDAPSPTFRVSTPRPRSPCQLSTRSKVNVADLVSYSTGSPHIHSGGSFFDTLPRSIQDRSDSPEVLLWHFRDQICPILSITGSQDNMWKSLVLPLVHKSQSLCLAISALTAFYISTDNRSGTQLQAHGTSLLLQSLRSLQSDLGRKERITATLATIILLASWTSRSEGLRHAETHINGASAVLYQIASSYMQQQWTLSPKEKCALIFLISTFVHISALSSLVHAAIAIGDNRFLTYSMTSGMESFRRHHGILLHPLSSLDPWLGCLSISIYLMKRAAHVCHEAISGTCSSSAICQKATCLKQEIEGWTPTIDRPRSRTQLFTADEDYMLHTAEAYRYATLLYLHQAVPEMLSTTSQHLAKEAIRHLCSCPPSSTIAFAQTYPLFVAGCEATSKEDRQWVKERWTIKMAQMRVRNISKCWEITQEVWKRRDAYGQLRGGSNVNYQRFSDFQSPSDTEKMDPQFSVKGSLHWAQIMREWNWEVSY</sequence>
<dbReference type="Proteomes" id="UP000235786">
    <property type="component" value="Unassembled WGS sequence"/>
</dbReference>
<evidence type="ECO:0000313" key="4">
    <source>
        <dbReference type="EMBL" id="PMD28778.1"/>
    </source>
</evidence>
<dbReference type="Pfam" id="PF11951">
    <property type="entry name" value="Fungal_trans_2"/>
    <property type="match status" value="1"/>
</dbReference>
<dbReference type="PANTHER" id="PTHR37534:SF15">
    <property type="entry name" value="ZN(II)2CYS6 TRANSCRIPTION FACTOR (EUROFUNG)"/>
    <property type="match status" value="1"/>
</dbReference>
<dbReference type="PANTHER" id="PTHR37534">
    <property type="entry name" value="TRANSCRIPTIONAL ACTIVATOR PROTEIN UGA3"/>
    <property type="match status" value="1"/>
</dbReference>
<dbReference type="GO" id="GO:0003700">
    <property type="term" value="F:DNA-binding transcription factor activity"/>
    <property type="evidence" value="ECO:0007669"/>
    <property type="project" value="TreeGrafter"/>
</dbReference>
<protein>
    <submittedName>
        <fullName evidence="4">Uncharacterized protein</fullName>
    </submittedName>
</protein>
<dbReference type="GO" id="GO:0000976">
    <property type="term" value="F:transcription cis-regulatory region binding"/>
    <property type="evidence" value="ECO:0007669"/>
    <property type="project" value="TreeGrafter"/>
</dbReference>
<evidence type="ECO:0000313" key="6">
    <source>
        <dbReference type="Proteomes" id="UP000235786"/>
    </source>
</evidence>
<evidence type="ECO:0000256" key="1">
    <source>
        <dbReference type="ARBA" id="ARBA00004123"/>
    </source>
</evidence>
<name>A0A2J6QR85_HYAVF</name>
<comment type="subcellular location">
    <subcellularLocation>
        <location evidence="1">Nucleus</location>
    </subcellularLocation>
</comment>
<evidence type="ECO:0000313" key="5">
    <source>
        <dbReference type="EMBL" id="PMD35754.1"/>
    </source>
</evidence>
<dbReference type="EMBL" id="KZ613990">
    <property type="protein sequence ID" value="PMD28778.1"/>
    <property type="molecule type" value="Genomic_DNA"/>
</dbReference>
<organism evidence="4 6">
    <name type="scientific">Hyaloscypha variabilis (strain UAMH 11265 / GT02V1 / F)</name>
    <name type="common">Meliniomyces variabilis</name>
    <dbReference type="NCBI Taxonomy" id="1149755"/>
    <lineage>
        <taxon>Eukaryota</taxon>
        <taxon>Fungi</taxon>
        <taxon>Dikarya</taxon>
        <taxon>Ascomycota</taxon>
        <taxon>Pezizomycotina</taxon>
        <taxon>Leotiomycetes</taxon>
        <taxon>Helotiales</taxon>
        <taxon>Hyaloscyphaceae</taxon>
        <taxon>Hyaloscypha</taxon>
        <taxon>Hyaloscypha variabilis</taxon>
    </lineage>
</organism>
<dbReference type="OrthoDB" id="5986190at2759"/>
<dbReference type="STRING" id="1149755.A0A2J6QR85"/>
<dbReference type="GO" id="GO:0005634">
    <property type="term" value="C:nucleus"/>
    <property type="evidence" value="ECO:0007669"/>
    <property type="project" value="UniProtKB-SubCell"/>
</dbReference>
<evidence type="ECO:0000256" key="3">
    <source>
        <dbReference type="SAM" id="MobiDB-lite"/>
    </source>
</evidence>
<keyword evidence="6" id="KW-1185">Reference proteome</keyword>
<evidence type="ECO:0000256" key="2">
    <source>
        <dbReference type="ARBA" id="ARBA00023242"/>
    </source>
</evidence>
<accession>A0A2J6QR85</accession>
<dbReference type="InterPro" id="IPR021858">
    <property type="entry name" value="Fun_TF"/>
</dbReference>
<gene>
    <name evidence="5" type="ORF">L207DRAFT_121548</name>
    <name evidence="4" type="ORF">L207DRAFT_287666</name>
</gene>
<dbReference type="EMBL" id="KZ613952">
    <property type="protein sequence ID" value="PMD35754.1"/>
    <property type="molecule type" value="Genomic_DNA"/>
</dbReference>
<dbReference type="AlphaFoldDB" id="A0A2J6QR85"/>
<reference evidence="4 6" key="1">
    <citation type="submission" date="2016-04" db="EMBL/GenBank/DDBJ databases">
        <title>A degradative enzymes factory behind the ericoid mycorrhizal symbiosis.</title>
        <authorList>
            <consortium name="DOE Joint Genome Institute"/>
            <person name="Martino E."/>
            <person name="Morin E."/>
            <person name="Grelet G."/>
            <person name="Kuo A."/>
            <person name="Kohler A."/>
            <person name="Daghino S."/>
            <person name="Barry K."/>
            <person name="Choi C."/>
            <person name="Cichocki N."/>
            <person name="Clum A."/>
            <person name="Copeland A."/>
            <person name="Hainaut M."/>
            <person name="Haridas S."/>
            <person name="Labutti K."/>
            <person name="Lindquist E."/>
            <person name="Lipzen A."/>
            <person name="Khouja H.-R."/>
            <person name="Murat C."/>
            <person name="Ohm R."/>
            <person name="Olson A."/>
            <person name="Spatafora J."/>
            <person name="Veneault-Fourrey C."/>
            <person name="Henrissat B."/>
            <person name="Grigoriev I."/>
            <person name="Martin F."/>
            <person name="Perotto S."/>
        </authorList>
    </citation>
    <scope>NUCLEOTIDE SEQUENCE [LARGE SCALE GENOMIC DNA]</scope>
    <source>
        <strain evidence="4 6">F</strain>
    </source>
</reference>
<feature type="region of interest" description="Disordered" evidence="3">
    <location>
        <begin position="1"/>
        <end position="25"/>
    </location>
</feature>